<proteinExistence type="predicted"/>
<organism evidence="4 5">
    <name type="scientific">Cryobacterium adonitolivorans</name>
    <dbReference type="NCBI Taxonomy" id="1259189"/>
    <lineage>
        <taxon>Bacteria</taxon>
        <taxon>Bacillati</taxon>
        <taxon>Actinomycetota</taxon>
        <taxon>Actinomycetes</taxon>
        <taxon>Micrococcales</taxon>
        <taxon>Microbacteriaceae</taxon>
        <taxon>Cryobacterium</taxon>
    </lineage>
</organism>
<name>A0A4R8VYU9_9MICO</name>
<dbReference type="SMART" id="SM00880">
    <property type="entry name" value="CHAD"/>
    <property type="match status" value="1"/>
</dbReference>
<dbReference type="OrthoDB" id="9777271at2"/>
<reference evidence="4 5" key="1">
    <citation type="submission" date="2019-03" db="EMBL/GenBank/DDBJ databases">
        <title>Genomics of glacier-inhabiting Cryobacterium strains.</title>
        <authorList>
            <person name="Liu Q."/>
            <person name="Xin Y.-H."/>
        </authorList>
    </citation>
    <scope>NUCLEOTIDE SEQUENCE [LARGE SCALE GENOMIC DNA]</scope>
    <source>
        <strain evidence="4 5">RHLS22-1</strain>
    </source>
</reference>
<dbReference type="SUPFAM" id="SSF55154">
    <property type="entry name" value="CYTH-like phosphatases"/>
    <property type="match status" value="1"/>
</dbReference>
<comment type="caution">
    <text evidence="4">The sequence shown here is derived from an EMBL/GenBank/DDBJ whole genome shotgun (WGS) entry which is preliminary data.</text>
</comment>
<dbReference type="PROSITE" id="PS51708">
    <property type="entry name" value="CHAD"/>
    <property type="match status" value="1"/>
</dbReference>
<feature type="domain" description="CYTH" evidence="2">
    <location>
        <begin position="6"/>
        <end position="207"/>
    </location>
</feature>
<feature type="region of interest" description="Disordered" evidence="1">
    <location>
        <begin position="438"/>
        <end position="473"/>
    </location>
</feature>
<dbReference type="InterPro" id="IPR007899">
    <property type="entry name" value="CHAD_dom"/>
</dbReference>
<dbReference type="Proteomes" id="UP000297907">
    <property type="component" value="Unassembled WGS sequence"/>
</dbReference>
<sequence>MTGQEQTEIERKYDIEGLRPVPSLQGVDGITAETVEEPFILTAVYYDTDDHALARNRIVLRRREGGGDAGWHLKTPAEEGRTEVHWPLDVGGADSSGGESIPADVLEPVRAIVRDRPLTPLARISTVRTAVRLSDADGQALAEIADDLVSASDARGGMYRKWREWEAELLDGAPDTRKKRTALLDAVEQALLAAGATPSTSVAKIARAVGVRSLTDLSGAEVLPGLLPAAALQHPDSAGAIVVGALRELTATLVAQDPLARADAPNAVHQMRTTVRRLRSVLAVYARLFEKSAVTELRLELRYLGARLGRARDAGVRGARLAGELDGIEDYPTDDAQTRLVGGARRDYAEGLVAVRACLLSTRYYRLLDSLDSFVAWPPLTAKAELPAAAEIARDLDKAVGVLAHRTSAVTDADAPEPALHEVRKAARRLRYAAEAVAEAQPAPGGPVTEPAAKNSAKNSAKQSDTKAAKKEAAKRVEAAARFAKHRRDYAHLAKVAKPLVKRLGDRHDGLLYIEELDRAAKAAYESGENTLVYGLLVARAERLDDTVPVALGEAHRAVRALKRLVRDL</sequence>
<dbReference type="PANTHER" id="PTHR39339">
    <property type="entry name" value="SLR1444 PROTEIN"/>
    <property type="match status" value="1"/>
</dbReference>
<dbReference type="Pfam" id="PF01928">
    <property type="entry name" value="CYTH"/>
    <property type="match status" value="1"/>
</dbReference>
<protein>
    <submittedName>
        <fullName evidence="4">CYTH and CHAD domain-containing protein</fullName>
    </submittedName>
</protein>
<evidence type="ECO:0000313" key="5">
    <source>
        <dbReference type="Proteomes" id="UP000297907"/>
    </source>
</evidence>
<evidence type="ECO:0000259" key="2">
    <source>
        <dbReference type="PROSITE" id="PS51707"/>
    </source>
</evidence>
<dbReference type="InterPro" id="IPR023577">
    <property type="entry name" value="CYTH_domain"/>
</dbReference>
<keyword evidence="5" id="KW-1185">Reference proteome</keyword>
<dbReference type="PANTHER" id="PTHR39339:SF1">
    <property type="entry name" value="CHAD DOMAIN-CONTAINING PROTEIN"/>
    <property type="match status" value="1"/>
</dbReference>
<dbReference type="EMBL" id="SOFL01000048">
    <property type="protein sequence ID" value="TFB98778.1"/>
    <property type="molecule type" value="Genomic_DNA"/>
</dbReference>
<dbReference type="PROSITE" id="PS51707">
    <property type="entry name" value="CYTH"/>
    <property type="match status" value="1"/>
</dbReference>
<dbReference type="Gene3D" id="1.40.20.10">
    <property type="entry name" value="CHAD domain"/>
    <property type="match status" value="1"/>
</dbReference>
<dbReference type="SMART" id="SM01118">
    <property type="entry name" value="CYTH"/>
    <property type="match status" value="1"/>
</dbReference>
<dbReference type="InterPro" id="IPR033469">
    <property type="entry name" value="CYTH-like_dom_sf"/>
</dbReference>
<evidence type="ECO:0000313" key="4">
    <source>
        <dbReference type="EMBL" id="TFB98778.1"/>
    </source>
</evidence>
<feature type="domain" description="CHAD" evidence="3">
    <location>
        <begin position="235"/>
        <end position="564"/>
    </location>
</feature>
<evidence type="ECO:0000256" key="1">
    <source>
        <dbReference type="SAM" id="MobiDB-lite"/>
    </source>
</evidence>
<evidence type="ECO:0000259" key="3">
    <source>
        <dbReference type="PROSITE" id="PS51708"/>
    </source>
</evidence>
<dbReference type="RefSeq" id="WP_134454685.1">
    <property type="nucleotide sequence ID" value="NZ_SOFL01000048.1"/>
</dbReference>
<dbReference type="AlphaFoldDB" id="A0A4R8VYU9"/>
<dbReference type="Pfam" id="PF05235">
    <property type="entry name" value="CHAD"/>
    <property type="match status" value="1"/>
</dbReference>
<dbReference type="InterPro" id="IPR038186">
    <property type="entry name" value="CHAD_dom_sf"/>
</dbReference>
<dbReference type="Gene3D" id="2.40.320.10">
    <property type="entry name" value="Hypothetical Protein Pfu-838710-001"/>
    <property type="match status" value="1"/>
</dbReference>
<feature type="compositionally biased region" description="Low complexity" evidence="1">
    <location>
        <begin position="452"/>
        <end position="462"/>
    </location>
</feature>
<dbReference type="CDD" id="cd07374">
    <property type="entry name" value="CYTH-like_Pase"/>
    <property type="match status" value="1"/>
</dbReference>
<accession>A0A4R8VYU9</accession>
<feature type="compositionally biased region" description="Basic and acidic residues" evidence="1">
    <location>
        <begin position="464"/>
        <end position="473"/>
    </location>
</feature>
<gene>
    <name evidence="4" type="ORF">E3O42_14860</name>
</gene>